<dbReference type="InterPro" id="IPR036188">
    <property type="entry name" value="FAD/NAD-bd_sf"/>
</dbReference>
<evidence type="ECO:0000256" key="7">
    <source>
        <dbReference type="ARBA" id="ARBA00022827"/>
    </source>
</evidence>
<comment type="catalytic activity">
    <reaction evidence="11">
        <text>2 reduced [adrenodoxin] + NADP(+) + H(+) = 2 oxidized [adrenodoxin] + NADPH</text>
        <dbReference type="Rhea" id="RHEA:42312"/>
        <dbReference type="Rhea" id="RHEA-COMP:9998"/>
        <dbReference type="Rhea" id="RHEA-COMP:9999"/>
        <dbReference type="ChEBI" id="CHEBI:15378"/>
        <dbReference type="ChEBI" id="CHEBI:33737"/>
        <dbReference type="ChEBI" id="CHEBI:33738"/>
        <dbReference type="ChEBI" id="CHEBI:57783"/>
        <dbReference type="ChEBI" id="CHEBI:58349"/>
        <dbReference type="EC" id="1.18.1.6"/>
    </reaction>
</comment>
<keyword evidence="6" id="KW-0285">Flavoprotein</keyword>
<feature type="binding site" evidence="12">
    <location>
        <position position="34"/>
    </location>
    <ligand>
        <name>FAD</name>
        <dbReference type="ChEBI" id="CHEBI:57692"/>
    </ligand>
</feature>
<evidence type="ECO:0000256" key="9">
    <source>
        <dbReference type="ARBA" id="ARBA00023002"/>
    </source>
</evidence>
<sequence>VRFVWSSKLALILSTAHRLASTVPRVCLVGSGPSAFYTAQYLLRRHNAIQVDMLEKLPAPFGLLRYGVAPDHPEVKNLINTFTEVAKNRRFQFLGNVTVGKDIRLRELQRAYSVVILAYGASRDRMLNVPGEQLPGVLSAKKLVNWYNGAPGLSDFEPHLDCDTVVIVGMGNVSLDVARILLSPIDRLKNTDIPEPVMTSLANSRIRRAILIGRRGPLQVAFTLKEMRELVNLTSSAARLVKVDQRDEVRVRLLPPAVIPVTLGSDEAIANLLTELPRPRRRLTQFLVDIDKNMPAQELPYHGKWCDFLFLRSPVRIWPRECTNGSMETENATTSSANSNDQMTSAGRSVIGKIELCVNRLQGAIGNHQIASVIPDAPTEFIDCGLVVRSIGYRSVQIDPDLPFDDERGVIKSVDLPGRIAEPLHRPVGSDASLLFCAGWAKRGAVGVIVDASVDARETGNAILNDLAEAELKSDLRVVNKPGLQLVLSLLHERGEMIAAVYPRFLISFNQGSLTWLTELRPCV</sequence>
<dbReference type="EC" id="1.18.1.6" evidence="4"/>
<keyword evidence="9" id="KW-0560">Oxidoreductase</keyword>
<evidence type="ECO:0000256" key="1">
    <source>
        <dbReference type="ARBA" id="ARBA00001974"/>
    </source>
</evidence>
<gene>
    <name evidence="16" type="ORF">FBUS_00376</name>
</gene>
<comment type="pathway">
    <text evidence="2">Steroid metabolism; cholesterol metabolism.</text>
</comment>
<dbReference type="OrthoDB" id="333024at2759"/>
<dbReference type="GO" id="GO:0016491">
    <property type="term" value="F:oxidoreductase activity"/>
    <property type="evidence" value="ECO:0007669"/>
    <property type="project" value="UniProtKB-KW"/>
</dbReference>
<evidence type="ECO:0000256" key="12">
    <source>
        <dbReference type="PIRSR" id="PIRSR000362-1"/>
    </source>
</evidence>
<dbReference type="SUPFAM" id="SSF51971">
    <property type="entry name" value="Nucleotide-binding domain"/>
    <property type="match status" value="1"/>
</dbReference>
<name>A0A8E0VE20_9TREM</name>
<evidence type="ECO:0000256" key="3">
    <source>
        <dbReference type="ARBA" id="ARBA00008312"/>
    </source>
</evidence>
<dbReference type="AlphaFoldDB" id="A0A8E0VE20"/>
<keyword evidence="17" id="KW-1185">Reference proteome</keyword>
<evidence type="ECO:0000313" key="17">
    <source>
        <dbReference type="Proteomes" id="UP000728185"/>
    </source>
</evidence>
<feature type="binding site" evidence="12">
    <location>
        <position position="99"/>
    </location>
    <ligand>
        <name>FAD</name>
        <dbReference type="ChEBI" id="CHEBI:57692"/>
    </ligand>
</feature>
<feature type="region of interest" description="Disordered" evidence="14">
    <location>
        <begin position="325"/>
        <end position="344"/>
    </location>
</feature>
<dbReference type="InterPro" id="IPR055275">
    <property type="entry name" value="Ferredox_Rdtase"/>
</dbReference>
<evidence type="ECO:0000256" key="11">
    <source>
        <dbReference type="ARBA" id="ARBA00048933"/>
    </source>
</evidence>
<evidence type="ECO:0000256" key="4">
    <source>
        <dbReference type="ARBA" id="ARBA00013219"/>
    </source>
</evidence>
<dbReference type="PRINTS" id="PR00419">
    <property type="entry name" value="ADXRDTASE"/>
</dbReference>
<feature type="chain" id="PRO_5034211031" description="NADPH:adrenodoxin oxidoreductase, mitochondrial" evidence="15">
    <location>
        <begin position="23"/>
        <end position="524"/>
    </location>
</feature>
<dbReference type="EMBL" id="LUCM01011427">
    <property type="protein sequence ID" value="KAA0184000.1"/>
    <property type="molecule type" value="Genomic_DNA"/>
</dbReference>
<evidence type="ECO:0000256" key="13">
    <source>
        <dbReference type="PIRSR" id="PIRSR000362-2"/>
    </source>
</evidence>
<accession>A0A8E0VE20</accession>
<feature type="binding site" evidence="13">
    <location>
        <position position="226"/>
    </location>
    <ligand>
        <name>NADP(+)</name>
        <dbReference type="ChEBI" id="CHEBI:58349"/>
    </ligand>
</feature>
<keyword evidence="15" id="KW-0732">Signal</keyword>
<proteinExistence type="inferred from homology"/>
<feature type="binding site" evidence="12">
    <location>
        <position position="63"/>
    </location>
    <ligand>
        <name>FAD</name>
        <dbReference type="ChEBI" id="CHEBI:57692"/>
    </ligand>
</feature>
<dbReference type="UniPathway" id="UPA00296"/>
<feature type="binding site" evidence="12">
    <location>
        <position position="55"/>
    </location>
    <ligand>
        <name>FAD</name>
        <dbReference type="ChEBI" id="CHEBI:57692"/>
    </ligand>
</feature>
<dbReference type="Proteomes" id="UP000728185">
    <property type="component" value="Unassembled WGS sequence"/>
</dbReference>
<protein>
    <recommendedName>
        <fullName evidence="5">NADPH:adrenodoxin oxidoreductase, mitochondrial</fullName>
        <ecNumber evidence="4">1.18.1.6</ecNumber>
    </recommendedName>
    <alternativeName>
        <fullName evidence="10">Ferredoxin--NADP(+) reductase</fullName>
    </alternativeName>
</protein>
<evidence type="ECO:0000313" key="16">
    <source>
        <dbReference type="EMBL" id="KAA0184000.1"/>
    </source>
</evidence>
<comment type="caution">
    <text evidence="16">The sequence shown here is derived from an EMBL/GenBank/DDBJ whole genome shotgun (WGS) entry which is preliminary data.</text>
</comment>
<dbReference type="InterPro" id="IPR021163">
    <property type="entry name" value="Ferredox_Rdtase_adrenod"/>
</dbReference>
<evidence type="ECO:0000256" key="2">
    <source>
        <dbReference type="ARBA" id="ARBA00004731"/>
    </source>
</evidence>
<dbReference type="PANTHER" id="PTHR48467">
    <property type="entry name" value="GLUTAMATE SYNTHASE 1 [NADH], CHLOROPLASTIC-LIKE"/>
    <property type="match status" value="1"/>
</dbReference>
<evidence type="ECO:0000256" key="8">
    <source>
        <dbReference type="ARBA" id="ARBA00022857"/>
    </source>
</evidence>
<evidence type="ECO:0000256" key="6">
    <source>
        <dbReference type="ARBA" id="ARBA00022630"/>
    </source>
</evidence>
<dbReference type="GO" id="GO:0008203">
    <property type="term" value="P:cholesterol metabolic process"/>
    <property type="evidence" value="ECO:0007669"/>
    <property type="project" value="UniProtKB-UniPathway"/>
</dbReference>
<feature type="non-terminal residue" evidence="16">
    <location>
        <position position="1"/>
    </location>
</feature>
<dbReference type="PIRSF" id="PIRSF000362">
    <property type="entry name" value="FNR"/>
    <property type="match status" value="1"/>
</dbReference>
<dbReference type="Gene3D" id="3.40.50.720">
    <property type="entry name" value="NAD(P)-binding Rossmann-like Domain"/>
    <property type="match status" value="1"/>
</dbReference>
<feature type="binding site" evidence="13">
    <location>
        <begin position="214"/>
        <end position="215"/>
    </location>
    <ligand>
        <name>NADP(+)</name>
        <dbReference type="ChEBI" id="CHEBI:58349"/>
    </ligand>
</feature>
<comment type="cofactor">
    <cofactor evidence="1 12">
        <name>FAD</name>
        <dbReference type="ChEBI" id="CHEBI:57692"/>
    </cofactor>
</comment>
<comment type="similarity">
    <text evidence="3">Belongs to the ferredoxin--NADP reductase type 1 family.</text>
</comment>
<reference evidence="16" key="1">
    <citation type="submission" date="2019-05" db="EMBL/GenBank/DDBJ databases">
        <title>Annotation for the trematode Fasciolopsis buski.</title>
        <authorList>
            <person name="Choi Y.-J."/>
        </authorList>
    </citation>
    <scope>NUCLEOTIDE SEQUENCE</scope>
    <source>
        <strain evidence="16">HT</strain>
        <tissue evidence="16">Whole worm</tissue>
    </source>
</reference>
<dbReference type="PANTHER" id="PTHR48467:SF1">
    <property type="entry name" value="GLUTAMATE SYNTHASE 1 [NADH], CHLOROPLASTIC-LIKE"/>
    <property type="match status" value="1"/>
</dbReference>
<feature type="signal peptide" evidence="15">
    <location>
        <begin position="1"/>
        <end position="22"/>
    </location>
</feature>
<evidence type="ECO:0000256" key="10">
    <source>
        <dbReference type="ARBA" id="ARBA00030202"/>
    </source>
</evidence>
<organism evidence="16 17">
    <name type="scientific">Fasciolopsis buskii</name>
    <dbReference type="NCBI Taxonomy" id="27845"/>
    <lineage>
        <taxon>Eukaryota</taxon>
        <taxon>Metazoa</taxon>
        <taxon>Spiralia</taxon>
        <taxon>Lophotrochozoa</taxon>
        <taxon>Platyhelminthes</taxon>
        <taxon>Trematoda</taxon>
        <taxon>Digenea</taxon>
        <taxon>Plagiorchiida</taxon>
        <taxon>Echinostomata</taxon>
        <taxon>Echinostomatoidea</taxon>
        <taxon>Fasciolidae</taxon>
        <taxon>Fasciolopsis</taxon>
    </lineage>
</organism>
<evidence type="ECO:0000256" key="15">
    <source>
        <dbReference type="SAM" id="SignalP"/>
    </source>
</evidence>
<keyword evidence="7 12" id="KW-0274">FAD</keyword>
<dbReference type="Gene3D" id="3.50.50.60">
    <property type="entry name" value="FAD/NAD(P)-binding domain"/>
    <property type="match status" value="1"/>
</dbReference>
<evidence type="ECO:0000256" key="5">
    <source>
        <dbReference type="ARBA" id="ARBA00016287"/>
    </source>
</evidence>
<evidence type="ECO:0000256" key="14">
    <source>
        <dbReference type="SAM" id="MobiDB-lite"/>
    </source>
</evidence>
<keyword evidence="8 13" id="KW-0521">NADP</keyword>